<name>A0A2A2AK77_9BURK</name>
<evidence type="ECO:0008006" key="4">
    <source>
        <dbReference type="Google" id="ProtNLM"/>
    </source>
</evidence>
<dbReference type="RefSeq" id="WP_095538407.1">
    <property type="nucleotide sequence ID" value="NZ_NSJB01000001.1"/>
</dbReference>
<organism evidence="2 3">
    <name type="scientific">Vandammella animalimorsus</name>
    <dbReference type="NCBI Taxonomy" id="2029117"/>
    <lineage>
        <taxon>Bacteria</taxon>
        <taxon>Pseudomonadati</taxon>
        <taxon>Pseudomonadota</taxon>
        <taxon>Betaproteobacteria</taxon>
        <taxon>Burkholderiales</taxon>
        <taxon>Comamonadaceae</taxon>
        <taxon>Vandammella</taxon>
    </lineage>
</organism>
<gene>
    <name evidence="2" type="ORF">CK625_01015</name>
</gene>
<proteinExistence type="predicted"/>
<evidence type="ECO:0000313" key="3">
    <source>
        <dbReference type="Proteomes" id="UP000218054"/>
    </source>
</evidence>
<feature type="compositionally biased region" description="Low complexity" evidence="1">
    <location>
        <begin position="235"/>
        <end position="259"/>
    </location>
</feature>
<dbReference type="AlphaFoldDB" id="A0A2A2AK77"/>
<feature type="compositionally biased region" description="Acidic residues" evidence="1">
    <location>
        <begin position="224"/>
        <end position="234"/>
    </location>
</feature>
<sequence length="265" mass="28293">MNSTTDEAALLAAELLARRWLPRQHPRIRRALVDADLWQALEQRLAGVGLRLVDNIHADHVTVALARSAENAVLGETGLASHNNFELPRDGVSLLVVLWALIVLPKRERQAARDNAAEGPGQGEMFASEKPMPKAASVSPLVSYKALLADFGAQLGKKTRLDMNLKRLENHGFILRRGDDIAEGPLLDLLLDYDVMAPRILEGTLAQVLERARATQAQAGPEAASDEAASEETWAEAAAEAAPARPSDAPPAGADLGPAAQPPAA</sequence>
<dbReference type="Proteomes" id="UP000218054">
    <property type="component" value="Unassembled WGS sequence"/>
</dbReference>
<protein>
    <recommendedName>
        <fullName evidence="4">DUF4194 domain-containing protein</fullName>
    </recommendedName>
</protein>
<evidence type="ECO:0000256" key="1">
    <source>
        <dbReference type="SAM" id="MobiDB-lite"/>
    </source>
</evidence>
<keyword evidence="3" id="KW-1185">Reference proteome</keyword>
<reference evidence="2 3" key="1">
    <citation type="submission" date="2017-08" db="EMBL/GenBank/DDBJ databases">
        <title>WGS of Clinical strains of the CDC Group NO-1 linked to zoonotic infections in humans.</title>
        <authorList>
            <person name="Bernier A.-M."/>
            <person name="Bernard K."/>
        </authorList>
    </citation>
    <scope>NUCLEOTIDE SEQUENCE [LARGE SCALE GENOMIC DNA]</scope>
    <source>
        <strain evidence="2 3">NML00-0135</strain>
    </source>
</reference>
<dbReference type="EMBL" id="NSJB01000001">
    <property type="protein sequence ID" value="PAT38128.1"/>
    <property type="molecule type" value="Genomic_DNA"/>
</dbReference>
<evidence type="ECO:0000313" key="2">
    <source>
        <dbReference type="EMBL" id="PAT38128.1"/>
    </source>
</evidence>
<accession>A0A2A2AK77</accession>
<comment type="caution">
    <text evidence="2">The sequence shown here is derived from an EMBL/GenBank/DDBJ whole genome shotgun (WGS) entry which is preliminary data.</text>
</comment>
<feature type="region of interest" description="Disordered" evidence="1">
    <location>
        <begin position="217"/>
        <end position="265"/>
    </location>
</feature>